<accession>A0A179HBZ1</accession>
<dbReference type="EMBL" id="LSBH01000001">
    <property type="protein sequence ID" value="OAQ87128.1"/>
    <property type="molecule type" value="Genomic_DNA"/>
</dbReference>
<feature type="region of interest" description="Disordered" evidence="1">
    <location>
        <begin position="206"/>
        <end position="226"/>
    </location>
</feature>
<name>A0A179HBZ1_PURLI</name>
<dbReference type="Proteomes" id="UP000078240">
    <property type="component" value="Unassembled WGS sequence"/>
</dbReference>
<comment type="caution">
    <text evidence="2">The sequence shown here is derived from an EMBL/GenBank/DDBJ whole genome shotgun (WGS) entry which is preliminary data.</text>
</comment>
<proteinExistence type="predicted"/>
<protein>
    <submittedName>
        <fullName evidence="2">Uncharacterized protein</fullName>
    </submittedName>
</protein>
<dbReference type="AlphaFoldDB" id="A0A179HBZ1"/>
<feature type="compositionally biased region" description="Basic and acidic residues" evidence="1">
    <location>
        <begin position="280"/>
        <end position="294"/>
    </location>
</feature>
<evidence type="ECO:0000256" key="1">
    <source>
        <dbReference type="SAM" id="MobiDB-lite"/>
    </source>
</evidence>
<evidence type="ECO:0000313" key="2">
    <source>
        <dbReference type="EMBL" id="OAQ87128.1"/>
    </source>
</evidence>
<gene>
    <name evidence="2" type="ORF">VFPBJ_01168</name>
</gene>
<reference evidence="2 3" key="1">
    <citation type="submission" date="2016-01" db="EMBL/GenBank/DDBJ databases">
        <title>Biosynthesis of antibiotic leucinostatins and their inhibition on Phytophthora in bio-control Purpureocillium lilacinum.</title>
        <authorList>
            <person name="Wang G."/>
            <person name="Liu Z."/>
            <person name="Lin R."/>
            <person name="Li E."/>
            <person name="Mao Z."/>
            <person name="Ling J."/>
            <person name="Yin W."/>
            <person name="Xie B."/>
        </authorList>
    </citation>
    <scope>NUCLEOTIDE SEQUENCE [LARGE SCALE GENOMIC DNA]</scope>
    <source>
        <strain evidence="2">PLBJ-1</strain>
    </source>
</reference>
<evidence type="ECO:0000313" key="3">
    <source>
        <dbReference type="Proteomes" id="UP000078240"/>
    </source>
</evidence>
<feature type="region of interest" description="Disordered" evidence="1">
    <location>
        <begin position="242"/>
        <end position="297"/>
    </location>
</feature>
<sequence length="357" mass="38932">MVKRRAGGRARGHRTMPVNCSCVIPRAGRRTDIPLHLQARNGQVPSSQAGRDAPLGTTATNHLLACPRRAHPTTTARSIWRALDDGASRLARGAWAMPGNLSHRWEGTYWQLHGISPAWEGGSGSPTGNPRRAHAHPWREALRHCGALGLCRFSRSSDTAATSHHTPKGIPPARVKHGCPCRKGSHVPTEGVFSWARVRGMMTTQGQDRTVSGRGRGRVDWVSTRDPGPGPYVRYASAARRRAKGPGKAADNHTSDIVIPNPPRNRTAPLLPAAFCPNRETNDEKEGKEEERKTHTAPVRLSISRAPARRTAGCASSAARRCMAPPLPLRRRLCRPLRLQQQPKKNNPVRNPAGLLG</sequence>
<feature type="region of interest" description="Disordered" evidence="1">
    <location>
        <begin position="336"/>
        <end position="357"/>
    </location>
</feature>
<organism evidence="2 3">
    <name type="scientific">Purpureocillium lilacinum</name>
    <name type="common">Paecilomyces lilacinus</name>
    <dbReference type="NCBI Taxonomy" id="33203"/>
    <lineage>
        <taxon>Eukaryota</taxon>
        <taxon>Fungi</taxon>
        <taxon>Dikarya</taxon>
        <taxon>Ascomycota</taxon>
        <taxon>Pezizomycotina</taxon>
        <taxon>Sordariomycetes</taxon>
        <taxon>Hypocreomycetidae</taxon>
        <taxon>Hypocreales</taxon>
        <taxon>Ophiocordycipitaceae</taxon>
        <taxon>Purpureocillium</taxon>
    </lineage>
</organism>